<dbReference type="EC" id="3.4.21.53" evidence="12 15"/>
<evidence type="ECO:0000256" key="5">
    <source>
        <dbReference type="ARBA" id="ARBA00022801"/>
    </source>
</evidence>
<dbReference type="SUPFAM" id="SSF88697">
    <property type="entry name" value="PUA domain-like"/>
    <property type="match status" value="1"/>
</dbReference>
<dbReference type="InterPro" id="IPR008269">
    <property type="entry name" value="Lon_proteolytic"/>
</dbReference>
<dbReference type="InterPro" id="IPR008268">
    <property type="entry name" value="Peptidase_S16_AS"/>
</dbReference>
<name>A0A449BE84_HAPAX</name>
<dbReference type="SUPFAM" id="SSF52540">
    <property type="entry name" value="P-loop containing nucleoside triphosphate hydrolases"/>
    <property type="match status" value="1"/>
</dbReference>
<feature type="binding site" evidence="15 17">
    <location>
        <begin position="353"/>
        <end position="360"/>
    </location>
    <ligand>
        <name>ATP</name>
        <dbReference type="ChEBI" id="CHEBI:30616"/>
    </ligand>
</feature>
<dbReference type="Gene3D" id="1.20.58.1480">
    <property type="match status" value="1"/>
</dbReference>
<dbReference type="InterPro" id="IPR015947">
    <property type="entry name" value="PUA-like_sf"/>
</dbReference>
<dbReference type="AlphaFoldDB" id="A0A449BE84"/>
<evidence type="ECO:0000313" key="22">
    <source>
        <dbReference type="EMBL" id="VEU80738.1"/>
    </source>
</evidence>
<evidence type="ECO:0000256" key="6">
    <source>
        <dbReference type="ARBA" id="ARBA00022825"/>
    </source>
</evidence>
<dbReference type="GO" id="GO:0005524">
    <property type="term" value="F:ATP binding"/>
    <property type="evidence" value="ECO:0007669"/>
    <property type="project" value="UniProtKB-UniRule"/>
</dbReference>
<dbReference type="KEGG" id="aaxa:NCTC10138_01119"/>
<dbReference type="InterPro" id="IPR020568">
    <property type="entry name" value="Ribosomal_Su5_D2-typ_SF"/>
</dbReference>
<feature type="domain" description="Lon N-terminal" evidence="21">
    <location>
        <begin position="7"/>
        <end position="201"/>
    </location>
</feature>
<protein>
    <recommendedName>
        <fullName evidence="13 15">Lon protease</fullName>
        <ecNumber evidence="12 15">3.4.21.53</ecNumber>
    </recommendedName>
    <alternativeName>
        <fullName evidence="14 15">ATP-dependent protease La</fullName>
    </alternativeName>
</protein>
<dbReference type="GO" id="GO:0016887">
    <property type="term" value="F:ATP hydrolysis activity"/>
    <property type="evidence" value="ECO:0007669"/>
    <property type="project" value="UniProtKB-UniRule"/>
</dbReference>
<dbReference type="InterPro" id="IPR003959">
    <property type="entry name" value="ATPase_AAA_core"/>
</dbReference>
<dbReference type="GO" id="GO:0006515">
    <property type="term" value="P:protein quality control for misfolded or incompletely synthesized proteins"/>
    <property type="evidence" value="ECO:0007669"/>
    <property type="project" value="UniProtKB-UniRule"/>
</dbReference>
<dbReference type="InterPro" id="IPR046336">
    <property type="entry name" value="Lon_prtase_N_sf"/>
</dbReference>
<dbReference type="InterPro" id="IPR004815">
    <property type="entry name" value="Lon_bac/euk-typ"/>
</dbReference>
<proteinExistence type="evidence at transcript level"/>
<evidence type="ECO:0000256" key="4">
    <source>
        <dbReference type="ARBA" id="ARBA00022741"/>
    </source>
</evidence>
<dbReference type="Pfam" id="PF05362">
    <property type="entry name" value="Lon_C"/>
    <property type="match status" value="1"/>
</dbReference>
<organism evidence="22 23">
    <name type="scientific">Haploplasma axanthum</name>
    <name type="common">Acholeplasma axanthum</name>
    <dbReference type="NCBI Taxonomy" id="29552"/>
    <lineage>
        <taxon>Bacteria</taxon>
        <taxon>Bacillati</taxon>
        <taxon>Mycoplasmatota</taxon>
        <taxon>Mollicutes</taxon>
        <taxon>Acholeplasmatales</taxon>
        <taxon>Acholeplasmataceae</taxon>
        <taxon>Haploplasma</taxon>
    </lineage>
</organism>
<keyword evidence="6 15" id="KW-0720">Serine protease</keyword>
<dbReference type="CDD" id="cd19500">
    <property type="entry name" value="RecA-like_Lon"/>
    <property type="match status" value="1"/>
</dbReference>
<dbReference type="Proteomes" id="UP000289841">
    <property type="component" value="Chromosome"/>
</dbReference>
<evidence type="ECO:0000256" key="8">
    <source>
        <dbReference type="ARBA" id="ARBA00023016"/>
    </source>
</evidence>
<keyword evidence="5 15" id="KW-0378">Hydrolase</keyword>
<evidence type="ECO:0000256" key="1">
    <source>
        <dbReference type="ARBA" id="ARBA00004496"/>
    </source>
</evidence>
<dbReference type="GO" id="GO:0043565">
    <property type="term" value="F:sequence-specific DNA binding"/>
    <property type="evidence" value="ECO:0007669"/>
    <property type="project" value="UniProtKB-UniRule"/>
</dbReference>
<evidence type="ECO:0000256" key="15">
    <source>
        <dbReference type="HAMAP-Rule" id="MF_01973"/>
    </source>
</evidence>
<dbReference type="SUPFAM" id="SSF54211">
    <property type="entry name" value="Ribosomal protein S5 domain 2-like"/>
    <property type="match status" value="1"/>
</dbReference>
<gene>
    <name evidence="22" type="primary">MCYN0354</name>
    <name evidence="15" type="synonym">lon</name>
    <name evidence="22" type="ORF">NCTC10138_01119</name>
</gene>
<evidence type="ECO:0000256" key="7">
    <source>
        <dbReference type="ARBA" id="ARBA00022840"/>
    </source>
</evidence>
<dbReference type="Gene3D" id="3.40.50.300">
    <property type="entry name" value="P-loop containing nucleotide triphosphate hydrolases"/>
    <property type="match status" value="1"/>
</dbReference>
<evidence type="ECO:0000256" key="19">
    <source>
        <dbReference type="RuleBase" id="RU000591"/>
    </source>
</evidence>
<dbReference type="GO" id="GO:0004176">
    <property type="term" value="F:ATP-dependent peptidase activity"/>
    <property type="evidence" value="ECO:0007669"/>
    <property type="project" value="UniProtKB-UniRule"/>
</dbReference>
<dbReference type="PANTHER" id="PTHR10046">
    <property type="entry name" value="ATP DEPENDENT LON PROTEASE FAMILY MEMBER"/>
    <property type="match status" value="1"/>
</dbReference>
<comment type="induction">
    <text evidence="15">By heat shock.</text>
</comment>
<evidence type="ECO:0000259" key="20">
    <source>
        <dbReference type="PROSITE" id="PS51786"/>
    </source>
</evidence>
<comment type="subunit">
    <text evidence="9 15">Homohexamer. Organized in a ring with a central cavity.</text>
</comment>
<evidence type="ECO:0000256" key="17">
    <source>
        <dbReference type="PIRSR" id="PIRSR001174-2"/>
    </source>
</evidence>
<evidence type="ECO:0000256" key="10">
    <source>
        <dbReference type="ARBA" id="ARBA00050665"/>
    </source>
</evidence>
<dbReference type="Gene3D" id="3.30.230.10">
    <property type="match status" value="1"/>
</dbReference>
<dbReference type="InterPro" id="IPR003593">
    <property type="entry name" value="AAA+_ATPase"/>
</dbReference>
<dbReference type="NCBIfam" id="TIGR00763">
    <property type="entry name" value="lon"/>
    <property type="match status" value="1"/>
</dbReference>
<dbReference type="InterPro" id="IPR054594">
    <property type="entry name" value="Lon_lid"/>
</dbReference>
<dbReference type="Gene3D" id="1.10.8.60">
    <property type="match status" value="1"/>
</dbReference>
<dbReference type="EMBL" id="LR215048">
    <property type="protein sequence ID" value="VEU80738.1"/>
    <property type="molecule type" value="Genomic_DNA"/>
</dbReference>
<dbReference type="Gene3D" id="2.30.130.40">
    <property type="entry name" value="LON domain-like"/>
    <property type="match status" value="1"/>
</dbReference>
<evidence type="ECO:0000256" key="13">
    <source>
        <dbReference type="ARBA" id="ARBA00071934"/>
    </source>
</evidence>
<dbReference type="HAMAP" id="MF_01973">
    <property type="entry name" value="lon_bact"/>
    <property type="match status" value="1"/>
</dbReference>
<evidence type="ECO:0000313" key="23">
    <source>
        <dbReference type="Proteomes" id="UP000289841"/>
    </source>
</evidence>
<feature type="active site" evidence="15 16">
    <location>
        <position position="676"/>
    </location>
</feature>
<dbReference type="SMART" id="SM00382">
    <property type="entry name" value="AAA"/>
    <property type="match status" value="1"/>
</dbReference>
<comment type="similarity">
    <text evidence="15 18 19">Belongs to the peptidase S16 family.</text>
</comment>
<comment type="catalytic activity">
    <reaction evidence="10 15 18">
        <text>Hydrolysis of proteins in presence of ATP.</text>
        <dbReference type="EC" id="3.4.21.53"/>
    </reaction>
</comment>
<comment type="subcellular location">
    <subcellularLocation>
        <location evidence="1 15">Cytoplasm</location>
    </subcellularLocation>
</comment>
<dbReference type="GO" id="GO:0005737">
    <property type="term" value="C:cytoplasm"/>
    <property type="evidence" value="ECO:0007669"/>
    <property type="project" value="UniProtKB-SubCell"/>
</dbReference>
<evidence type="ECO:0000256" key="14">
    <source>
        <dbReference type="ARBA" id="ARBA00082722"/>
    </source>
</evidence>
<feature type="domain" description="Lon proteolytic" evidence="20">
    <location>
        <begin position="589"/>
        <end position="769"/>
    </location>
</feature>
<dbReference type="PIRSF" id="PIRSF001174">
    <property type="entry name" value="Lon_proteas"/>
    <property type="match status" value="1"/>
</dbReference>
<keyword evidence="23" id="KW-1185">Reference proteome</keyword>
<keyword evidence="2 15" id="KW-0963">Cytoplasm</keyword>
<dbReference type="OrthoDB" id="9803599at2"/>
<evidence type="ECO:0000256" key="2">
    <source>
        <dbReference type="ARBA" id="ARBA00022490"/>
    </source>
</evidence>
<dbReference type="InterPro" id="IPR014721">
    <property type="entry name" value="Ribsml_uS5_D2-typ_fold_subgr"/>
</dbReference>
<evidence type="ECO:0000256" key="3">
    <source>
        <dbReference type="ARBA" id="ARBA00022670"/>
    </source>
</evidence>
<dbReference type="PROSITE" id="PS51787">
    <property type="entry name" value="LON_N"/>
    <property type="match status" value="1"/>
</dbReference>
<dbReference type="FunFam" id="3.40.50.300:FF:000021">
    <property type="entry name" value="Lon protease homolog"/>
    <property type="match status" value="1"/>
</dbReference>
<dbReference type="STRING" id="1278311.GCA_000428705_01375"/>
<keyword evidence="3 15" id="KW-0645">Protease</keyword>
<evidence type="ECO:0000256" key="9">
    <source>
        <dbReference type="ARBA" id="ARBA00026070"/>
    </source>
</evidence>
<dbReference type="SMART" id="SM00464">
    <property type="entry name" value="LON"/>
    <property type="match status" value="1"/>
</dbReference>
<evidence type="ECO:0000256" key="11">
    <source>
        <dbReference type="ARBA" id="ARBA00053875"/>
    </source>
</evidence>
<dbReference type="Pfam" id="PF22667">
    <property type="entry name" value="Lon_lid"/>
    <property type="match status" value="1"/>
</dbReference>
<dbReference type="PROSITE" id="PS01046">
    <property type="entry name" value="LON_SER"/>
    <property type="match status" value="1"/>
</dbReference>
<dbReference type="InterPro" id="IPR027543">
    <property type="entry name" value="Lon_bac"/>
</dbReference>
<dbReference type="Pfam" id="PF02190">
    <property type="entry name" value="LON_substr_bdg"/>
    <property type="match status" value="1"/>
</dbReference>
<evidence type="ECO:0000256" key="12">
    <source>
        <dbReference type="ARBA" id="ARBA00066743"/>
    </source>
</evidence>
<dbReference type="PROSITE" id="PS51786">
    <property type="entry name" value="LON_PROTEOLYTIC"/>
    <property type="match status" value="1"/>
</dbReference>
<dbReference type="PRINTS" id="PR00830">
    <property type="entry name" value="ENDOLAPTASE"/>
</dbReference>
<comment type="function">
    <text evidence="11 15">ATP-dependent serine protease that mediates the selective degradation of mutant and abnormal proteins as well as certain short-lived regulatory proteins. Required for cellular homeostasis and for survival from DNA damage and developmental changes induced by stress. Degrades polypeptides processively to yield small peptide fragments that are 5 to 10 amino acids long. Binds to DNA in a double-stranded, site-specific manner.</text>
</comment>
<sequence length="769" mass="87103">MESIKSLPAVAVRGVVPIPNNDFRIEVGRKKSLDAIEASEKDFGQYILIAIQKDPLNEDPTVDDIEEYGTLAKISMKIKLPNGNFKVKFNVLERVKIKEFFLTEPYFVANYDEVETNITSDEEEVTLVKMIVQEIAENETNILMPNNNVIEKVQQGLTTNKVVDLIVNFLKIEETEKYRYLAENSLNKRLKMLLEDINRQKMIIDLERKINEEVKKSIDENQKEYYLREKMRAIQNELGDKVKREEEIEELRELIIEAKMPANIEEKALQELARLRSTPSAMAESSIIKTYLDFLVALPWYETSKDLDDLSLVQKSLDKNHYGLEKVKDRIVEYLAVKIMTQKNPQTILCLVGPPGVGKTSLAISIAEALNRKFVKQSLGGVRDESEIRGHRRTYIGALPGRILNGMKAAGTLNPVFLLDEIDKMASDYKGDPASAMLEVLDPEQNSKFSDHYLEEQYDLSQVLFITTANYLENIPAPLRDRMEIVELSSYTEHEKFEIAKRHLVSKQLEAHGLKPEQFILDDEVIYYMIQHYTREAGVRELNRYIGALIRKAIKEILITKEKSVHISKDNVENYIGKPKFTHNTTENKDRIGVVTGLAYTQYGGDTLPVEVTYYKGRGQLVLTGKLGDVMKESAQTALSYVKANAERFNIDPELFKENDVHVHVPEGAIPKDGPSAGITMATAIYSALANKFVKRDVGMTGEVTLRGLVLPIGGLKEKSIAAHRSGIKTILIPKDNVRDIDDIPVEVKENLTIIPVETVDDVFANAIK</sequence>
<dbReference type="Gene3D" id="1.20.5.5270">
    <property type="match status" value="1"/>
</dbReference>
<dbReference type="InterPro" id="IPR027417">
    <property type="entry name" value="P-loop_NTPase"/>
</dbReference>
<dbReference type="GO" id="GO:0004252">
    <property type="term" value="F:serine-type endopeptidase activity"/>
    <property type="evidence" value="ECO:0007669"/>
    <property type="project" value="UniProtKB-UniRule"/>
</dbReference>
<keyword evidence="7 15" id="KW-0067">ATP-binding</keyword>
<evidence type="ECO:0000256" key="16">
    <source>
        <dbReference type="PIRSR" id="PIRSR001174-1"/>
    </source>
</evidence>
<accession>A0A449BE84</accession>
<keyword evidence="4 15" id="KW-0547">Nucleotide-binding</keyword>
<dbReference type="InterPro" id="IPR027065">
    <property type="entry name" value="Lon_Prtase"/>
</dbReference>
<dbReference type="GO" id="GO:0034605">
    <property type="term" value="P:cellular response to heat"/>
    <property type="evidence" value="ECO:0007669"/>
    <property type="project" value="UniProtKB-UniRule"/>
</dbReference>
<feature type="active site" evidence="15 16">
    <location>
        <position position="719"/>
    </location>
</feature>
<evidence type="ECO:0000256" key="18">
    <source>
        <dbReference type="PROSITE-ProRule" id="PRU01122"/>
    </source>
</evidence>
<reference evidence="22 23" key="1">
    <citation type="submission" date="2019-01" db="EMBL/GenBank/DDBJ databases">
        <authorList>
            <consortium name="Pathogen Informatics"/>
        </authorList>
    </citation>
    <scope>NUCLEOTIDE SEQUENCE [LARGE SCALE GENOMIC DNA]</scope>
    <source>
        <strain evidence="22 23">NCTC10138</strain>
    </source>
</reference>
<keyword evidence="8 15" id="KW-0346">Stress response</keyword>
<evidence type="ECO:0000259" key="21">
    <source>
        <dbReference type="PROSITE" id="PS51787"/>
    </source>
</evidence>
<dbReference type="Pfam" id="PF00004">
    <property type="entry name" value="AAA"/>
    <property type="match status" value="1"/>
</dbReference>
<dbReference type="RefSeq" id="WP_084156703.1">
    <property type="nucleotide sequence ID" value="NZ_LR215048.1"/>
</dbReference>
<dbReference type="InterPro" id="IPR003111">
    <property type="entry name" value="Lon_prtase_N"/>
</dbReference>